<sequence>MRAAIGYVPQDTFLFSDTIRENIALGMADEVVEEAVKSAQLKIDIGTFPAGLETVVGERGVTLSGGQKQRTALARAIARDPVILILDDALASVDTRTEEEILKALRRVMAARTTILIAHRISTVKDADQIIVLDEGAVAERGTHEELVAQDGIYADMYRRQHLAEELGEL</sequence>
<dbReference type="PANTHER" id="PTHR24221">
    <property type="entry name" value="ATP-BINDING CASSETTE SUB-FAMILY B"/>
    <property type="match status" value="1"/>
</dbReference>
<dbReference type="GO" id="GO:0042626">
    <property type="term" value="F:ATPase-coupled transmembrane transporter activity"/>
    <property type="evidence" value="ECO:0007669"/>
    <property type="project" value="TreeGrafter"/>
</dbReference>
<dbReference type="PANTHER" id="PTHR24221:SF579">
    <property type="entry name" value="ABC TRANSPORTER"/>
    <property type="match status" value="1"/>
</dbReference>
<reference evidence="2" key="1">
    <citation type="submission" date="2018-05" db="EMBL/GenBank/DDBJ databases">
        <authorList>
            <person name="Lanie J.A."/>
            <person name="Ng W.-L."/>
            <person name="Kazmierczak K.M."/>
            <person name="Andrzejewski T.M."/>
            <person name="Davidsen T.M."/>
            <person name="Wayne K.J."/>
            <person name="Tettelin H."/>
            <person name="Glass J.I."/>
            <person name="Rusch D."/>
            <person name="Podicherti R."/>
            <person name="Tsui H.-C.T."/>
            <person name="Winkler M.E."/>
        </authorList>
    </citation>
    <scope>NUCLEOTIDE SEQUENCE</scope>
</reference>
<dbReference type="AlphaFoldDB" id="A0A382T9L8"/>
<gene>
    <name evidence="2" type="ORF">METZ01_LOCUS371610</name>
</gene>
<dbReference type="InterPro" id="IPR027417">
    <property type="entry name" value="P-loop_NTPase"/>
</dbReference>
<organism evidence="2">
    <name type="scientific">marine metagenome</name>
    <dbReference type="NCBI Taxonomy" id="408172"/>
    <lineage>
        <taxon>unclassified sequences</taxon>
        <taxon>metagenomes</taxon>
        <taxon>ecological metagenomes</taxon>
    </lineage>
</organism>
<dbReference type="InterPro" id="IPR003439">
    <property type="entry name" value="ABC_transporter-like_ATP-bd"/>
</dbReference>
<feature type="domain" description="ABC transporter" evidence="1">
    <location>
        <begin position="1"/>
        <end position="160"/>
    </location>
</feature>
<dbReference type="GO" id="GO:0016887">
    <property type="term" value="F:ATP hydrolysis activity"/>
    <property type="evidence" value="ECO:0007669"/>
    <property type="project" value="InterPro"/>
</dbReference>
<name>A0A382T9L8_9ZZZZ</name>
<dbReference type="InterPro" id="IPR039421">
    <property type="entry name" value="Type_1_exporter"/>
</dbReference>
<protein>
    <recommendedName>
        <fullName evidence="1">ABC transporter domain-containing protein</fullName>
    </recommendedName>
</protein>
<dbReference type="EMBL" id="UINC01134919">
    <property type="protein sequence ID" value="SVD18756.1"/>
    <property type="molecule type" value="Genomic_DNA"/>
</dbReference>
<dbReference type="GO" id="GO:0005524">
    <property type="term" value="F:ATP binding"/>
    <property type="evidence" value="ECO:0007669"/>
    <property type="project" value="InterPro"/>
</dbReference>
<accession>A0A382T9L8</accession>
<proteinExistence type="predicted"/>
<evidence type="ECO:0000259" key="1">
    <source>
        <dbReference type="PROSITE" id="PS50893"/>
    </source>
</evidence>
<dbReference type="PROSITE" id="PS50893">
    <property type="entry name" value="ABC_TRANSPORTER_2"/>
    <property type="match status" value="1"/>
</dbReference>
<evidence type="ECO:0000313" key="2">
    <source>
        <dbReference type="EMBL" id="SVD18756.1"/>
    </source>
</evidence>
<dbReference type="Gene3D" id="3.40.50.300">
    <property type="entry name" value="P-loop containing nucleotide triphosphate hydrolases"/>
    <property type="match status" value="1"/>
</dbReference>
<dbReference type="Pfam" id="PF00005">
    <property type="entry name" value="ABC_tran"/>
    <property type="match status" value="1"/>
</dbReference>
<dbReference type="SUPFAM" id="SSF52540">
    <property type="entry name" value="P-loop containing nucleoside triphosphate hydrolases"/>
    <property type="match status" value="1"/>
</dbReference>